<dbReference type="SMART" id="SM00575">
    <property type="entry name" value="ZnF_PMZ"/>
    <property type="match status" value="1"/>
</dbReference>
<evidence type="ECO:0000256" key="4">
    <source>
        <dbReference type="PROSITE-ProRule" id="PRU00325"/>
    </source>
</evidence>
<dbReference type="KEGG" id="adu:110274614"/>
<feature type="domain" description="SWIM-type" evidence="6">
    <location>
        <begin position="224"/>
        <end position="256"/>
    </location>
</feature>
<keyword evidence="2 4" id="KW-0863">Zinc-finger</keyword>
<evidence type="ECO:0000256" key="3">
    <source>
        <dbReference type="ARBA" id="ARBA00022833"/>
    </source>
</evidence>
<feature type="region of interest" description="Disordered" evidence="5">
    <location>
        <begin position="295"/>
        <end position="316"/>
    </location>
</feature>
<evidence type="ECO:0000259" key="6">
    <source>
        <dbReference type="PROSITE" id="PS50966"/>
    </source>
</evidence>
<name>A0A9C6T6Q6_ARADU</name>
<protein>
    <submittedName>
        <fullName evidence="8">Uncharacterized protein LOC110274614</fullName>
    </submittedName>
</protein>
<reference evidence="7" key="1">
    <citation type="journal article" date="2016" name="Nat. Genet.">
        <title>The genome sequences of Arachis duranensis and Arachis ipaensis, the diploid ancestors of cultivated peanut.</title>
        <authorList>
            <person name="Bertioli D.J."/>
            <person name="Cannon S.B."/>
            <person name="Froenicke L."/>
            <person name="Huang G."/>
            <person name="Farmer A.D."/>
            <person name="Cannon E.K."/>
            <person name="Liu X."/>
            <person name="Gao D."/>
            <person name="Clevenger J."/>
            <person name="Dash S."/>
            <person name="Ren L."/>
            <person name="Moretzsohn M.C."/>
            <person name="Shirasawa K."/>
            <person name="Huang W."/>
            <person name="Vidigal B."/>
            <person name="Abernathy B."/>
            <person name="Chu Y."/>
            <person name="Niederhuth C.E."/>
            <person name="Umale P."/>
            <person name="Araujo A.C."/>
            <person name="Kozik A."/>
            <person name="Kim K.D."/>
            <person name="Burow M.D."/>
            <person name="Varshney R.K."/>
            <person name="Wang X."/>
            <person name="Zhang X."/>
            <person name="Barkley N."/>
            <person name="Guimaraes P.M."/>
            <person name="Isobe S."/>
            <person name="Guo B."/>
            <person name="Liao B."/>
            <person name="Stalker H.T."/>
            <person name="Schmitz R.J."/>
            <person name="Scheffler B.E."/>
            <person name="Leal-Bertioli S.C."/>
            <person name="Xun X."/>
            <person name="Jackson S.A."/>
            <person name="Michelmore R."/>
            <person name="Ozias-Akins P."/>
        </authorList>
    </citation>
    <scope>NUCLEOTIDE SEQUENCE [LARGE SCALE GENOMIC DNA]</scope>
    <source>
        <strain evidence="7">cv. V14167</strain>
    </source>
</reference>
<reference evidence="8" key="2">
    <citation type="submission" date="2025-08" db="UniProtKB">
        <authorList>
            <consortium name="RefSeq"/>
        </authorList>
    </citation>
    <scope>IDENTIFICATION</scope>
    <source>
        <tissue evidence="8">Whole plant</tissue>
    </source>
</reference>
<keyword evidence="3" id="KW-0862">Zinc</keyword>
<dbReference type="GO" id="GO:0008270">
    <property type="term" value="F:zinc ion binding"/>
    <property type="evidence" value="ECO:0007669"/>
    <property type="project" value="UniProtKB-KW"/>
</dbReference>
<dbReference type="PANTHER" id="PTHR31973:SF187">
    <property type="entry name" value="MUTATOR TRANSPOSASE MUDRA PROTEIN"/>
    <property type="match status" value="1"/>
</dbReference>
<evidence type="ECO:0000313" key="7">
    <source>
        <dbReference type="Proteomes" id="UP000515211"/>
    </source>
</evidence>
<dbReference type="GeneID" id="110274614"/>
<dbReference type="PROSITE" id="PS50966">
    <property type="entry name" value="ZF_SWIM"/>
    <property type="match status" value="1"/>
</dbReference>
<dbReference type="Proteomes" id="UP000515211">
    <property type="component" value="Chromosome 1"/>
</dbReference>
<evidence type="ECO:0000256" key="1">
    <source>
        <dbReference type="ARBA" id="ARBA00022723"/>
    </source>
</evidence>
<dbReference type="InterPro" id="IPR006564">
    <property type="entry name" value="Znf_PMZ"/>
</dbReference>
<evidence type="ECO:0000313" key="8">
    <source>
        <dbReference type="RefSeq" id="XP_052108145.1"/>
    </source>
</evidence>
<dbReference type="RefSeq" id="XP_052108145.1">
    <property type="nucleotide sequence ID" value="XM_052252185.1"/>
</dbReference>
<organism evidence="7 8">
    <name type="scientific">Arachis duranensis</name>
    <name type="common">Wild peanut</name>
    <dbReference type="NCBI Taxonomy" id="130453"/>
    <lineage>
        <taxon>Eukaryota</taxon>
        <taxon>Viridiplantae</taxon>
        <taxon>Streptophyta</taxon>
        <taxon>Embryophyta</taxon>
        <taxon>Tracheophyta</taxon>
        <taxon>Spermatophyta</taxon>
        <taxon>Magnoliopsida</taxon>
        <taxon>eudicotyledons</taxon>
        <taxon>Gunneridae</taxon>
        <taxon>Pentapetalae</taxon>
        <taxon>rosids</taxon>
        <taxon>fabids</taxon>
        <taxon>Fabales</taxon>
        <taxon>Fabaceae</taxon>
        <taxon>Papilionoideae</taxon>
        <taxon>50 kb inversion clade</taxon>
        <taxon>dalbergioids sensu lato</taxon>
        <taxon>Dalbergieae</taxon>
        <taxon>Pterocarpus clade</taxon>
        <taxon>Arachis</taxon>
    </lineage>
</organism>
<evidence type="ECO:0000256" key="5">
    <source>
        <dbReference type="SAM" id="MobiDB-lite"/>
    </source>
</evidence>
<dbReference type="AlphaFoldDB" id="A0A9C6T6Q6"/>
<dbReference type="InterPro" id="IPR007527">
    <property type="entry name" value="Znf_SWIM"/>
</dbReference>
<evidence type="ECO:0000256" key="2">
    <source>
        <dbReference type="ARBA" id="ARBA00022771"/>
    </source>
</evidence>
<keyword evidence="7" id="KW-1185">Reference proteome</keyword>
<keyword evidence="1" id="KW-0479">Metal-binding</keyword>
<sequence length="338" mass="39135">MSDQQKHVHGFCTIFINCCELVSNVAAAVSVNVLLVMWRAALYVNVLGLVPTFDELLPGVDHRFCVRHLYANFKKKFPGLNLKKRMWRAAKCTYLAAWEKELMEIRAISEGAYRHLIGIRPKYWTKSRFEFYPKCDALVNNMCESFNSAIVESREKPILTMLEDIRVYLMKRWAENRVLIEKYKDDILPRIKLKLQKEIDASRWWFPVAAGISKFEVIRGRDKFVVDLLKKECTCRKFQMTGLPCPHAASAINCAKDDIRKYVASCYTKAAYVACYTPMINPCNGHTMWERTTHPDVMPPPHRVPIGRPKKKRARGRVKNHRAQAHLGWGYNKNALVV</sequence>
<accession>A0A9C6T6Q6</accession>
<dbReference type="PANTHER" id="PTHR31973">
    <property type="entry name" value="POLYPROTEIN, PUTATIVE-RELATED"/>
    <property type="match status" value="1"/>
</dbReference>
<proteinExistence type="predicted"/>
<gene>
    <name evidence="8" type="primary">LOC110274614</name>
</gene>
<dbReference type="Pfam" id="PF04434">
    <property type="entry name" value="SWIM"/>
    <property type="match status" value="1"/>
</dbReference>